<proteinExistence type="predicted"/>
<sequence>MNSKDYKVEAKYPVFLLQIQFAPVLAHTQRLLLRNLDKRDTKAKIQTVRRSRISIMSTGIERIGGKAVLVVLTTFMVWSRTSYRV</sequence>
<dbReference type="EMBL" id="RBNJ01003780">
    <property type="protein sequence ID" value="RUS30533.1"/>
    <property type="molecule type" value="Genomic_DNA"/>
</dbReference>
<organism evidence="1 2">
    <name type="scientific">Jimgerdemannia flammicorona</name>
    <dbReference type="NCBI Taxonomy" id="994334"/>
    <lineage>
        <taxon>Eukaryota</taxon>
        <taxon>Fungi</taxon>
        <taxon>Fungi incertae sedis</taxon>
        <taxon>Mucoromycota</taxon>
        <taxon>Mucoromycotina</taxon>
        <taxon>Endogonomycetes</taxon>
        <taxon>Endogonales</taxon>
        <taxon>Endogonaceae</taxon>
        <taxon>Jimgerdemannia</taxon>
    </lineage>
</organism>
<accession>A0A433QL60</accession>
<evidence type="ECO:0000313" key="1">
    <source>
        <dbReference type="EMBL" id="RUS30533.1"/>
    </source>
</evidence>
<gene>
    <name evidence="1" type="ORF">BC938DRAFT_479276</name>
</gene>
<dbReference type="Proteomes" id="UP000274822">
    <property type="component" value="Unassembled WGS sequence"/>
</dbReference>
<keyword evidence="2" id="KW-1185">Reference proteome</keyword>
<reference evidence="1 2" key="1">
    <citation type="journal article" date="2018" name="New Phytol.">
        <title>Phylogenomics of Endogonaceae and evolution of mycorrhizas within Mucoromycota.</title>
        <authorList>
            <person name="Chang Y."/>
            <person name="Desiro A."/>
            <person name="Na H."/>
            <person name="Sandor L."/>
            <person name="Lipzen A."/>
            <person name="Clum A."/>
            <person name="Barry K."/>
            <person name="Grigoriev I.V."/>
            <person name="Martin F.M."/>
            <person name="Stajich J.E."/>
            <person name="Smith M.E."/>
            <person name="Bonito G."/>
            <person name="Spatafora J.W."/>
        </authorList>
    </citation>
    <scope>NUCLEOTIDE SEQUENCE [LARGE SCALE GENOMIC DNA]</scope>
    <source>
        <strain evidence="1 2">AD002</strain>
    </source>
</reference>
<protein>
    <submittedName>
        <fullName evidence="1">Uncharacterized protein</fullName>
    </submittedName>
</protein>
<name>A0A433QL60_9FUNG</name>
<comment type="caution">
    <text evidence="1">The sequence shown here is derived from an EMBL/GenBank/DDBJ whole genome shotgun (WGS) entry which is preliminary data.</text>
</comment>
<dbReference type="AlphaFoldDB" id="A0A433QL60"/>
<evidence type="ECO:0000313" key="2">
    <source>
        <dbReference type="Proteomes" id="UP000274822"/>
    </source>
</evidence>